<dbReference type="Pfam" id="PF00022">
    <property type="entry name" value="Actin"/>
    <property type="match status" value="1"/>
</dbReference>
<evidence type="ECO:0000256" key="3">
    <source>
        <dbReference type="ARBA" id="ARBA00005665"/>
    </source>
</evidence>
<proteinExistence type="inferred from homology"/>
<evidence type="ECO:0000256" key="6">
    <source>
        <dbReference type="ARBA" id="ARBA00022853"/>
    </source>
</evidence>
<evidence type="ECO:0000313" key="14">
    <source>
        <dbReference type="Proteomes" id="UP000182259"/>
    </source>
</evidence>
<dbReference type="FunFam" id="3.90.640.10:FF:000040">
    <property type="entry name" value="Actin-like protein ARP6"/>
    <property type="match status" value="1"/>
</dbReference>
<evidence type="ECO:0000256" key="12">
    <source>
        <dbReference type="ARBA" id="ARBA00073820"/>
    </source>
</evidence>
<dbReference type="InterPro" id="IPR043129">
    <property type="entry name" value="ATPase_NBD"/>
</dbReference>
<evidence type="ECO:0000256" key="2">
    <source>
        <dbReference type="ARBA" id="ARBA00004496"/>
    </source>
</evidence>
<keyword evidence="6" id="KW-0156">Chromatin regulator</keyword>
<reference evidence="13 14" key="1">
    <citation type="submission" date="2016-10" db="EMBL/GenBank/DDBJ databases">
        <authorList>
            <person name="de Groot N.N."/>
        </authorList>
    </citation>
    <scope>NUCLEOTIDE SEQUENCE [LARGE SCALE GENOMIC DNA]</scope>
    <source>
        <strain evidence="13 14">PYCC 4715</strain>
    </source>
</reference>
<dbReference type="InterPro" id="IPR004000">
    <property type="entry name" value="Actin"/>
</dbReference>
<keyword evidence="10" id="KW-0539">Nucleus</keyword>
<dbReference type="Gene3D" id="3.30.420.40">
    <property type="match status" value="2"/>
</dbReference>
<dbReference type="AlphaFoldDB" id="A0A1L0C4K5"/>
<dbReference type="CDD" id="cd10210">
    <property type="entry name" value="ASKHA_NBD_Arp6"/>
    <property type="match status" value="1"/>
</dbReference>
<evidence type="ECO:0000256" key="11">
    <source>
        <dbReference type="ARBA" id="ARBA00025222"/>
    </source>
</evidence>
<comment type="function">
    <text evidence="11">Component of the SWR1 complex which mediates the ATP-dependent exchange of histone H2A for the H2A variant HZT1 leading to transcriptional regulation of selected genes by chromatin remodeling. Involved in chromosome stability.</text>
</comment>
<comment type="similarity">
    <text evidence="3">Belongs to the actin family. ARP6 subfamily.</text>
</comment>
<dbReference type="EMBL" id="LT635769">
    <property type="protein sequence ID" value="SGZ58545.1"/>
    <property type="molecule type" value="Genomic_DNA"/>
</dbReference>
<protein>
    <recommendedName>
        <fullName evidence="4">Actin-like protein ARP6</fullName>
    </recommendedName>
    <alternativeName>
        <fullName evidence="12">Actin-like protein arp6</fullName>
    </alternativeName>
</protein>
<dbReference type="GO" id="GO:0006325">
    <property type="term" value="P:chromatin organization"/>
    <property type="evidence" value="ECO:0007669"/>
    <property type="project" value="UniProtKB-KW"/>
</dbReference>
<keyword evidence="8" id="KW-0010">Activator</keyword>
<dbReference type="SMART" id="SM00268">
    <property type="entry name" value="ACTIN"/>
    <property type="match status" value="1"/>
</dbReference>
<evidence type="ECO:0000256" key="10">
    <source>
        <dbReference type="ARBA" id="ARBA00023242"/>
    </source>
</evidence>
<sequence>MSKKHLILDNGSYNIKAGFALQKDPLVVQNSLAKAKDGVIYIGNDYLSHTNLYSGINFKRPHDQGHLISWETEKPIWDYTFDQLSPKIELDPLEIHLTLTETPFQLPQLSMNTDLIVFEEYGFGEYYRCVPLLLVPWAQGGLPSDFSLVIDCGFNAVHIIPVIYQRVYWKGVRKLPIGGNQLNGLLKEMISFRHYDISDEPLLINTVKERTMYVAENFLGALKKKEQARCEFVLPDFKNTVTGYVRQEGSKLPEDAQTIQLYDERFTVPELFFHPEIMLDHNALSSNTVIQKANFKNITDLVVDSIMACPDVSRPVLLANIHFVGGTANLANFKHRLVSELEKELPVNWTVNVLDEKFDLDKVSWQGGHALANNDIIKEVTITKQDYFEHGANWCQKQFGFRNF</sequence>
<keyword evidence="7" id="KW-0805">Transcription regulation</keyword>
<dbReference type="Gene3D" id="3.90.640.10">
    <property type="entry name" value="Actin, Chain A, domain 4"/>
    <property type="match status" value="1"/>
</dbReference>
<dbReference type="PANTHER" id="PTHR11937">
    <property type="entry name" value="ACTIN"/>
    <property type="match status" value="1"/>
</dbReference>
<accession>A0A1L0C4K5</accession>
<evidence type="ECO:0000256" key="8">
    <source>
        <dbReference type="ARBA" id="ARBA00023159"/>
    </source>
</evidence>
<keyword evidence="9" id="KW-0804">Transcription</keyword>
<dbReference type="GO" id="GO:0005634">
    <property type="term" value="C:nucleus"/>
    <property type="evidence" value="ECO:0007669"/>
    <property type="project" value="UniProtKB-SubCell"/>
</dbReference>
<dbReference type="Proteomes" id="UP000182259">
    <property type="component" value="Chromosome VI"/>
</dbReference>
<comment type="subcellular location">
    <subcellularLocation>
        <location evidence="2">Cytoplasm</location>
    </subcellularLocation>
    <subcellularLocation>
        <location evidence="1">Nucleus</location>
    </subcellularLocation>
</comment>
<dbReference type="GO" id="GO:0005737">
    <property type="term" value="C:cytoplasm"/>
    <property type="evidence" value="ECO:0007669"/>
    <property type="project" value="UniProtKB-SubCell"/>
</dbReference>
<evidence type="ECO:0000313" key="13">
    <source>
        <dbReference type="EMBL" id="SGZ58545.1"/>
    </source>
</evidence>
<dbReference type="SUPFAM" id="SSF53067">
    <property type="entry name" value="Actin-like ATPase domain"/>
    <property type="match status" value="2"/>
</dbReference>
<keyword evidence="5" id="KW-0963">Cytoplasm</keyword>
<gene>
    <name evidence="13" type="ORF">SAMEA4029009_CIC11G00000000915</name>
</gene>
<evidence type="ECO:0000256" key="4">
    <source>
        <dbReference type="ARBA" id="ARBA00018633"/>
    </source>
</evidence>
<organism evidence="13 14">
    <name type="scientific">Sungouiella intermedia</name>
    <dbReference type="NCBI Taxonomy" id="45354"/>
    <lineage>
        <taxon>Eukaryota</taxon>
        <taxon>Fungi</taxon>
        <taxon>Dikarya</taxon>
        <taxon>Ascomycota</taxon>
        <taxon>Saccharomycotina</taxon>
        <taxon>Pichiomycetes</taxon>
        <taxon>Metschnikowiaceae</taxon>
        <taxon>Sungouiella</taxon>
    </lineage>
</organism>
<name>A0A1L0C4K5_9ASCO</name>
<evidence type="ECO:0000256" key="5">
    <source>
        <dbReference type="ARBA" id="ARBA00022490"/>
    </source>
</evidence>
<evidence type="ECO:0000256" key="9">
    <source>
        <dbReference type="ARBA" id="ARBA00023163"/>
    </source>
</evidence>
<evidence type="ECO:0000256" key="7">
    <source>
        <dbReference type="ARBA" id="ARBA00023015"/>
    </source>
</evidence>
<evidence type="ECO:0000256" key="1">
    <source>
        <dbReference type="ARBA" id="ARBA00004123"/>
    </source>
</evidence>